<protein>
    <submittedName>
        <fullName evidence="1">CAZy families GH116 protein</fullName>
    </submittedName>
</protein>
<proteinExistence type="predicted"/>
<organism evidence="1">
    <name type="scientific">uncultured Thermobaculum sp</name>
    <dbReference type="NCBI Taxonomy" id="683411"/>
    <lineage>
        <taxon>Bacteria</taxon>
        <taxon>Bacillati</taxon>
        <taxon>Chloroflexota</taxon>
        <taxon>Chloroflexia</taxon>
        <taxon>Candidatus Thermobaculales</taxon>
        <taxon>Candidatus Thermobaculaceae</taxon>
        <taxon>Thermobaculum</taxon>
        <taxon>environmental samples</taxon>
    </lineage>
</organism>
<dbReference type="AlphaFoldDB" id="A0A060CMF4"/>
<dbReference type="EMBL" id="KF126663">
    <property type="protein sequence ID" value="AIA94011.1"/>
    <property type="molecule type" value="Genomic_DNA"/>
</dbReference>
<sequence length="63" mass="6770">MHFAPQINQQDFSVFWSTGSAWGTFSQIRTGENGEVACGIDVIYGNLDGVTVYVNGVALEGQS</sequence>
<evidence type="ECO:0000313" key="1">
    <source>
        <dbReference type="EMBL" id="AIA94011.1"/>
    </source>
</evidence>
<reference evidence="1" key="1">
    <citation type="journal article" date="2013" name="Environ. Microbiol.">
        <title>Seasonally variable intestinal metagenomes of the red palm weevil (Rhynchophorus ferrugineus).</title>
        <authorList>
            <person name="Jia S."/>
            <person name="Zhang X."/>
            <person name="Zhang G."/>
            <person name="Yin A."/>
            <person name="Zhang S."/>
            <person name="Li F."/>
            <person name="Wang L."/>
            <person name="Zhao D."/>
            <person name="Yun Q."/>
            <person name="Tala"/>
            <person name="Wang J."/>
            <person name="Sun G."/>
            <person name="Baabdullah M."/>
            <person name="Yu X."/>
            <person name="Hu S."/>
            <person name="Al-Mssallem I.S."/>
            <person name="Yu J."/>
        </authorList>
    </citation>
    <scope>NUCLEOTIDE SEQUENCE</scope>
</reference>
<name>A0A060CMF4_9CHLR</name>
<accession>A0A060CMF4</accession>